<evidence type="ECO:0000313" key="8">
    <source>
        <dbReference type="Proteomes" id="UP000185669"/>
    </source>
</evidence>
<dbReference type="Proteomes" id="UP000185669">
    <property type="component" value="Unassembled WGS sequence"/>
</dbReference>
<evidence type="ECO:0000256" key="2">
    <source>
        <dbReference type="ARBA" id="ARBA00022729"/>
    </source>
</evidence>
<evidence type="ECO:0000259" key="6">
    <source>
        <dbReference type="Pfam" id="PF17189"/>
    </source>
</evidence>
<dbReference type="Pfam" id="PF17189">
    <property type="entry name" value="Glyco_hydro_30C"/>
    <property type="match status" value="1"/>
</dbReference>
<dbReference type="InterPro" id="IPR033453">
    <property type="entry name" value="Glyco_hydro_30_TIM-barrel"/>
</dbReference>
<evidence type="ECO:0000259" key="5">
    <source>
        <dbReference type="Pfam" id="PF02055"/>
    </source>
</evidence>
<dbReference type="STRING" id="56779.SAMN05421834_103128"/>
<dbReference type="AlphaFoldDB" id="A0A1N6RXU4"/>
<dbReference type="OrthoDB" id="9806701at2"/>
<protein>
    <submittedName>
        <fullName evidence="7">Glucosylceramidase</fullName>
    </submittedName>
</protein>
<comment type="similarity">
    <text evidence="1 4">Belongs to the glycosyl hydrolase 30 family.</text>
</comment>
<keyword evidence="2" id="KW-0732">Signal</keyword>
<accession>A0A1N6RXU4</accession>
<dbReference type="PANTHER" id="PTHR11069">
    <property type="entry name" value="GLUCOSYLCERAMIDASE"/>
    <property type="match status" value="1"/>
</dbReference>
<dbReference type="InterPro" id="IPR017853">
    <property type="entry name" value="GH"/>
</dbReference>
<dbReference type="PRINTS" id="PR00843">
    <property type="entry name" value="GLHYDRLASE30"/>
</dbReference>
<name>A0A1N6RXU4_9FIRM</name>
<dbReference type="EMBL" id="FTNC01000003">
    <property type="protein sequence ID" value="SIQ33668.1"/>
    <property type="molecule type" value="Genomic_DNA"/>
</dbReference>
<dbReference type="Gene3D" id="2.60.40.1180">
    <property type="entry name" value="Golgi alpha-mannosidase II"/>
    <property type="match status" value="1"/>
</dbReference>
<keyword evidence="3 4" id="KW-0378">Hydrolase</keyword>
<gene>
    <name evidence="7" type="ORF">SAMN05421834_103128</name>
</gene>
<dbReference type="Pfam" id="PF02055">
    <property type="entry name" value="Glyco_hydro_30"/>
    <property type="match status" value="1"/>
</dbReference>
<evidence type="ECO:0000256" key="4">
    <source>
        <dbReference type="RuleBase" id="RU361188"/>
    </source>
</evidence>
<dbReference type="SUPFAM" id="SSF51445">
    <property type="entry name" value="(Trans)glycosidases"/>
    <property type="match status" value="1"/>
</dbReference>
<evidence type="ECO:0000256" key="1">
    <source>
        <dbReference type="ARBA" id="ARBA00005382"/>
    </source>
</evidence>
<keyword evidence="4" id="KW-0326">Glycosidase</keyword>
<dbReference type="Gene3D" id="3.20.20.80">
    <property type="entry name" value="Glycosidases"/>
    <property type="match status" value="1"/>
</dbReference>
<dbReference type="GO" id="GO:0006680">
    <property type="term" value="P:glucosylceramide catabolic process"/>
    <property type="evidence" value="ECO:0007669"/>
    <property type="project" value="TreeGrafter"/>
</dbReference>
<dbReference type="RefSeq" id="WP_076543980.1">
    <property type="nucleotide sequence ID" value="NZ_FTNC01000003.1"/>
</dbReference>
<proteinExistence type="inferred from homology"/>
<evidence type="ECO:0000313" key="7">
    <source>
        <dbReference type="EMBL" id="SIQ33668.1"/>
    </source>
</evidence>
<dbReference type="GO" id="GO:0004348">
    <property type="term" value="F:glucosylceramidase activity"/>
    <property type="evidence" value="ECO:0007669"/>
    <property type="project" value="InterPro"/>
</dbReference>
<dbReference type="InterPro" id="IPR013780">
    <property type="entry name" value="Glyco_hydro_b"/>
</dbReference>
<dbReference type="GO" id="GO:0016020">
    <property type="term" value="C:membrane"/>
    <property type="evidence" value="ECO:0007669"/>
    <property type="project" value="GOC"/>
</dbReference>
<dbReference type="PANTHER" id="PTHR11069:SF23">
    <property type="entry name" value="LYSOSOMAL ACID GLUCOSYLCERAMIDASE"/>
    <property type="match status" value="1"/>
</dbReference>
<reference evidence="8" key="1">
    <citation type="submission" date="2017-01" db="EMBL/GenBank/DDBJ databases">
        <authorList>
            <person name="Varghese N."/>
            <person name="Submissions S."/>
        </authorList>
    </citation>
    <scope>NUCLEOTIDE SEQUENCE [LARGE SCALE GENOMIC DNA]</scope>
    <source>
        <strain evidence="8">ATCC 700103</strain>
    </source>
</reference>
<evidence type="ECO:0000256" key="3">
    <source>
        <dbReference type="ARBA" id="ARBA00022801"/>
    </source>
</evidence>
<dbReference type="InterPro" id="IPR001139">
    <property type="entry name" value="Glyco_hydro_30"/>
</dbReference>
<organism evidence="7 8">
    <name type="scientific">Halanaerobium kushneri</name>
    <dbReference type="NCBI Taxonomy" id="56779"/>
    <lineage>
        <taxon>Bacteria</taxon>
        <taxon>Bacillati</taxon>
        <taxon>Bacillota</taxon>
        <taxon>Clostridia</taxon>
        <taxon>Halanaerobiales</taxon>
        <taxon>Halanaerobiaceae</taxon>
        <taxon>Halanaerobium</taxon>
    </lineage>
</organism>
<keyword evidence="8" id="KW-1185">Reference proteome</keyword>
<feature type="domain" description="Glycosyl hydrolase family 30 TIM-barrel" evidence="5">
    <location>
        <begin position="48"/>
        <end position="399"/>
    </location>
</feature>
<feature type="domain" description="Glycosyl hydrolase family 30 beta sandwich" evidence="6">
    <location>
        <begin position="402"/>
        <end position="464"/>
    </location>
</feature>
<sequence>MGDIKIFQSSKDKEQWFEELTDINFSIDENNQEMQLVMVYSDIRYQKIKGFGGAFTQAAAFNYSAMNEEQQKEFLRSYFSAAGLNYSFGRTHINSCDFSFGNYAYCENEDDLNLNSFSINCEQDYLIPFIQAAKEYKEGKITIIASPWSPPAWMKTNDSMLNGGKLKKEYYALWAEYYVKYIKEYKSKGIEIEMLTVQNEPLAVQNWESCIYTAEEEKIFLRDYLYPALVSSGLEDVKILIWDHNKERLFERARQILSDPETNQKVYGLAFHWYSGDHFENLSLCREFFPDKKLIFTEGCLELSSRDTSMAKKAEKVRANSAGAADSPWEFGEYYAHDIIGNFNSGLSVYLDWNLLLDERGGPNHAENFCSAPIIYDTQAEELRYQPAYCFIGHFSKYIAQGSRKIASSKYTADLEIATFISPEDEKIIVVLNKQDEEIEFTLKDVETNRIADIKIKAKSIMTLIYS</sequence>
<dbReference type="InterPro" id="IPR033452">
    <property type="entry name" value="GH30_C"/>
</dbReference>